<dbReference type="Pfam" id="PF03372">
    <property type="entry name" value="Exo_endo_phos"/>
    <property type="match status" value="1"/>
</dbReference>
<organism evidence="5 6">
    <name type="scientific">Trifolium subterraneum</name>
    <name type="common">Subterranean clover</name>
    <dbReference type="NCBI Taxonomy" id="3900"/>
    <lineage>
        <taxon>Eukaryota</taxon>
        <taxon>Viridiplantae</taxon>
        <taxon>Streptophyta</taxon>
        <taxon>Embryophyta</taxon>
        <taxon>Tracheophyta</taxon>
        <taxon>Spermatophyta</taxon>
        <taxon>Magnoliopsida</taxon>
        <taxon>eudicotyledons</taxon>
        <taxon>Gunneridae</taxon>
        <taxon>Pentapetalae</taxon>
        <taxon>rosids</taxon>
        <taxon>fabids</taxon>
        <taxon>Fabales</taxon>
        <taxon>Fabaceae</taxon>
        <taxon>Papilionoideae</taxon>
        <taxon>50 kb inversion clade</taxon>
        <taxon>NPAAA clade</taxon>
        <taxon>Hologalegina</taxon>
        <taxon>IRL clade</taxon>
        <taxon>Trifolieae</taxon>
        <taxon>Trifolium</taxon>
    </lineage>
</organism>
<keyword evidence="1" id="KW-0694">RNA-binding</keyword>
<accession>A0A2Z6PFV4</accession>
<feature type="compositionally biased region" description="Basic and acidic residues" evidence="2">
    <location>
        <begin position="1"/>
        <end position="19"/>
    </location>
</feature>
<sequence>MREKHEREGVGKGEGEGSRNRQKGFVHWLNQETTSFFFTNFPNDVKASDLWSRFARFARVGEVYIPNKVDKQGHRFGFVKFRDVRDAKELLRRISDIWVGSFRLRVNLSKLRKNPPAVAKDVLKAGPLKDYNYASCDKSFQEALLDDNVKGGRSGGYQGEMVGAQQKSEVVWEVEVEDEVVAKLGGAYVGYLVEDKVASIIQNQFRMDGFQNLKVCALGFRKILLWSDKVGEVKEVVETVGWWCSLFERIVPWSPSLVSTQRVTWIRCLGVPLHAWGLDLFRAVAFKFGRFIEIDEQTKLMLRCDVARVKILLGELKLIDSSLAIKVQGQRFDIRIVEETGGWGEGECCYDKRGGVVEDESSKASVYGGASVAAVMEGFSETGSDADVSESCQVLVDVESGLGVPRYNVREVSESNPNFLGNPVKVVEALVNADVDNRRNIRVVESACSDRHVGCDKVGSSSGVIKGTTCDSKNLEGRADKGFQNSEGHVDVVGPAQFGEKGMVCNVDKGGSVEVDRSVPKVLRTRDGDLYLTGPSNVGPSNFLAGQLVFGNNDEVGLPQAQPVEKSFESFDEDQVLAGGVATKTCIGDTNSVFQFCSKKLKRKYPLAKNMPFNLLRKLPRSCTGAKKGKKKRGCVKARGRIQGVASNSTSDSIQYSGGETNHHDVLVSNEVASVGLNLEVVLPFQSAEERSSDLDARMGVSGVGNMMEGGGFVVEDPVIGGNLNSLTVVDHPISRERSRRDERSSEWKWCSMIVGTLNIRGLGSRVKRRKVREFVSGEKVDFLALQETKLESFSDSFIQSLWGSENCDWACLPAIGNSGGLISIWKKSLFSVVYTFSGHGFVGVCLDVVQDQSRCFVLNVYAKCNLSDKRRLWGEIIMSRRGFGRGCWCVLGDFNAVRDVSERRGARQLVVNSQSKEVLEFDLFLEELELIDMPLIGRRFTWFHPNGVAMSRLDRVLLSAEWISKWENPNVWALSRDVSDHCPLVVRYNNMDWGPKPFRFNNFWLHNNSFRELVVKTWEDQTFSGWMGFVLKDRLKGLKVSIKGWSAEVYGKAEEKKKQLIEKILEIDLRSESSGISLDEVAVRKSLFDDLWMLLKSIDASIFQRSRSKWLKEGDSNTRYFHARVMARKRTNNLLAIQTPEGWVEGPVNVREAIVSFFKKHFDNEAWNRPQLEGVVLPVLTECSKAKLVEIFTLAEIEAAVKASDGSKCPGPDGFNFAFIKEFWGILRNDIRILFDQFHANECIPNCLMSYFLTLVPKIKSPQCLGDFRPISLLGCLYKLLAKVLAARLARAIVPLIPNTQTAFMKGRQLVEGVVVINEVIDYAKKMGRECLILKVDFEKAYDSVDWGFLDYMLQRYGFCSKWRAWMRSCVCAGNMSVLVNGCPTEEINIKRGLKQGDPLAPLLFLLVADGLGALMRRAVELNRFKPFLVGREGVPVSIFQYADDTLCIGEATVENLWSLKAILRGFEMTSGLKVNFWKSCLIGVNVSDDFLGMATTFLNCRKGITPFKYLGLPVGANPRKLSTWEPMLNVIKGRLLKIQRGFLWGGLTKKARICWVKWSDICKPKKEAGLGIRDLRVVNISLLAKWRWKLLSHQREVWKEVVIAKYGQYIIGNGNLGNVTIPRVASTWWKDICSLDKDSNWFAEAVEQSVGNGHLTSFWSDIWIGDQSLQQRFPRMYSISNQKDSSIFNMGRWDGDRWRWDFNWRRNLFAWEEPMKLELMDVLNQFRPSDREDRWLWSENKEDGFSVKTCYDRLQYMFCERRVLEPSEEFVFAKLWKCGAPTKVCAFSWQLLWDRLQTKENLYKRRILQQQQTMCVLCNAAVETNRHLFLHCDFAAKVWNECVFNNKELVIDDLVDHIKFQSWKWFIGRVAKAPCLLYEWQWSPVDCFHR</sequence>
<dbReference type="InterPro" id="IPR000504">
    <property type="entry name" value="RRM_dom"/>
</dbReference>
<evidence type="ECO:0000259" key="3">
    <source>
        <dbReference type="PROSITE" id="PS50102"/>
    </source>
</evidence>
<protein>
    <recommendedName>
        <fullName evidence="7">Reverse transcriptase domain-containing protein</fullName>
    </recommendedName>
</protein>
<evidence type="ECO:0000256" key="2">
    <source>
        <dbReference type="SAM" id="MobiDB-lite"/>
    </source>
</evidence>
<dbReference type="EMBL" id="DF973951">
    <property type="protein sequence ID" value="GAU43007.1"/>
    <property type="molecule type" value="Genomic_DNA"/>
</dbReference>
<evidence type="ECO:0000259" key="4">
    <source>
        <dbReference type="PROSITE" id="PS50878"/>
    </source>
</evidence>
<dbReference type="InterPro" id="IPR012677">
    <property type="entry name" value="Nucleotide-bd_a/b_plait_sf"/>
</dbReference>
<proteinExistence type="predicted"/>
<dbReference type="Pfam" id="PF00076">
    <property type="entry name" value="RRM_1"/>
    <property type="match status" value="1"/>
</dbReference>
<dbReference type="InterPro" id="IPR035979">
    <property type="entry name" value="RBD_domain_sf"/>
</dbReference>
<dbReference type="InterPro" id="IPR005135">
    <property type="entry name" value="Endo/exonuclease/phosphatase"/>
</dbReference>
<dbReference type="Proteomes" id="UP000242715">
    <property type="component" value="Unassembled WGS sequence"/>
</dbReference>
<dbReference type="SUPFAM" id="SSF54928">
    <property type="entry name" value="RNA-binding domain, RBD"/>
    <property type="match status" value="1"/>
</dbReference>
<dbReference type="SMART" id="SM00360">
    <property type="entry name" value="RRM"/>
    <property type="match status" value="1"/>
</dbReference>
<dbReference type="PROSITE" id="PS50102">
    <property type="entry name" value="RRM"/>
    <property type="match status" value="1"/>
</dbReference>
<dbReference type="Gene3D" id="3.30.70.330">
    <property type="match status" value="1"/>
</dbReference>
<dbReference type="Pfam" id="PF00078">
    <property type="entry name" value="RVT_1"/>
    <property type="match status" value="1"/>
</dbReference>
<dbReference type="InterPro" id="IPR000477">
    <property type="entry name" value="RT_dom"/>
</dbReference>
<evidence type="ECO:0008006" key="7">
    <source>
        <dbReference type="Google" id="ProtNLM"/>
    </source>
</evidence>
<dbReference type="GO" id="GO:0003824">
    <property type="term" value="F:catalytic activity"/>
    <property type="evidence" value="ECO:0007669"/>
    <property type="project" value="InterPro"/>
</dbReference>
<evidence type="ECO:0000313" key="6">
    <source>
        <dbReference type="Proteomes" id="UP000242715"/>
    </source>
</evidence>
<feature type="region of interest" description="Disordered" evidence="2">
    <location>
        <begin position="1"/>
        <end position="22"/>
    </location>
</feature>
<dbReference type="Pfam" id="PF13966">
    <property type="entry name" value="zf-RVT"/>
    <property type="match status" value="1"/>
</dbReference>
<dbReference type="PROSITE" id="PS50878">
    <property type="entry name" value="RT_POL"/>
    <property type="match status" value="1"/>
</dbReference>
<dbReference type="PANTHER" id="PTHR31635:SF196">
    <property type="entry name" value="REVERSE TRANSCRIPTASE DOMAIN-CONTAINING PROTEIN-RELATED"/>
    <property type="match status" value="1"/>
</dbReference>
<dbReference type="SUPFAM" id="SSF56219">
    <property type="entry name" value="DNase I-like"/>
    <property type="match status" value="1"/>
</dbReference>
<dbReference type="InterPro" id="IPR036691">
    <property type="entry name" value="Endo/exonu/phosph_ase_sf"/>
</dbReference>
<evidence type="ECO:0000313" key="5">
    <source>
        <dbReference type="EMBL" id="GAU43007.1"/>
    </source>
</evidence>
<dbReference type="CDD" id="cd01650">
    <property type="entry name" value="RT_nLTR_like"/>
    <property type="match status" value="1"/>
</dbReference>
<reference evidence="6" key="1">
    <citation type="journal article" date="2017" name="Front. Plant Sci.">
        <title>Climate Clever Clovers: New Paradigm to Reduce the Environmental Footprint of Ruminants by Breeding Low Methanogenic Forages Utilizing Haplotype Variation.</title>
        <authorList>
            <person name="Kaur P."/>
            <person name="Appels R."/>
            <person name="Bayer P.E."/>
            <person name="Keeble-Gagnere G."/>
            <person name="Wang J."/>
            <person name="Hirakawa H."/>
            <person name="Shirasawa K."/>
            <person name="Vercoe P."/>
            <person name="Stefanova K."/>
            <person name="Durmic Z."/>
            <person name="Nichols P."/>
            <person name="Revell C."/>
            <person name="Isobe S.N."/>
            <person name="Edwards D."/>
            <person name="Erskine W."/>
        </authorList>
    </citation>
    <scope>NUCLEOTIDE SEQUENCE [LARGE SCALE GENOMIC DNA]</scope>
    <source>
        <strain evidence="6">cv. Daliak</strain>
    </source>
</reference>
<name>A0A2Z6PFV4_TRISU</name>
<feature type="domain" description="Reverse transcriptase" evidence="4">
    <location>
        <begin position="1238"/>
        <end position="1516"/>
    </location>
</feature>
<keyword evidence="6" id="KW-1185">Reference proteome</keyword>
<dbReference type="CDD" id="cd00590">
    <property type="entry name" value="RRM_SF"/>
    <property type="match status" value="1"/>
</dbReference>
<evidence type="ECO:0000256" key="1">
    <source>
        <dbReference type="PROSITE-ProRule" id="PRU00176"/>
    </source>
</evidence>
<dbReference type="OrthoDB" id="1435533at2759"/>
<dbReference type="GO" id="GO:0003723">
    <property type="term" value="F:RNA binding"/>
    <property type="evidence" value="ECO:0007669"/>
    <property type="project" value="UniProtKB-UniRule"/>
</dbReference>
<dbReference type="Gene3D" id="3.60.10.10">
    <property type="entry name" value="Endonuclease/exonuclease/phosphatase"/>
    <property type="match status" value="1"/>
</dbReference>
<dbReference type="PANTHER" id="PTHR31635">
    <property type="entry name" value="REVERSE TRANSCRIPTASE DOMAIN-CONTAINING PROTEIN-RELATED"/>
    <property type="match status" value="1"/>
</dbReference>
<feature type="domain" description="RRM" evidence="3">
    <location>
        <begin position="34"/>
        <end position="111"/>
    </location>
</feature>
<gene>
    <name evidence="5" type="ORF">TSUD_187280</name>
</gene>
<dbReference type="InterPro" id="IPR026960">
    <property type="entry name" value="RVT-Znf"/>
</dbReference>